<organism evidence="1 2">
    <name type="scientific">Edaphochlamys debaryana</name>
    <dbReference type="NCBI Taxonomy" id="47281"/>
    <lineage>
        <taxon>Eukaryota</taxon>
        <taxon>Viridiplantae</taxon>
        <taxon>Chlorophyta</taxon>
        <taxon>core chlorophytes</taxon>
        <taxon>Chlorophyceae</taxon>
        <taxon>CS clade</taxon>
        <taxon>Chlamydomonadales</taxon>
        <taxon>Chlamydomonadales incertae sedis</taxon>
        <taxon>Edaphochlamys</taxon>
    </lineage>
</organism>
<evidence type="ECO:0000313" key="2">
    <source>
        <dbReference type="Proteomes" id="UP000612055"/>
    </source>
</evidence>
<sequence length="277" mass="27930">MSPASSTAREGARKPRNVFRDGCIVGALGAAAVVAAGTAYASYTSSRAPPSAAPLSHAEAEALLLSELSAIARAGPGPFFASMGARLLEALQAAAAHPQWRDAHRVAAPLTRCLALEPLAKDDAESNALRRQVRHLPATLGRLVSPGALPRRAAPAPALDATLAAEVAAGGGQVLTDLAAAAAGLSAEQLRRAVAEAAALGCVAAVSGRGFRLLEQAEAWEAGLQEMLVTGGPLAAVGSASALALQAREADRSLPPLTADRLRTALLAVRVGSAFAP</sequence>
<dbReference type="EMBL" id="JAEHOE010000043">
    <property type="protein sequence ID" value="KAG2492718.1"/>
    <property type="molecule type" value="Genomic_DNA"/>
</dbReference>
<protein>
    <submittedName>
        <fullName evidence="1">Uncharacterized protein</fullName>
    </submittedName>
</protein>
<accession>A0A836BYV6</accession>
<reference evidence="1" key="1">
    <citation type="journal article" date="2020" name="bioRxiv">
        <title>Comparative genomics of Chlamydomonas.</title>
        <authorList>
            <person name="Craig R.J."/>
            <person name="Hasan A.R."/>
            <person name="Ness R.W."/>
            <person name="Keightley P.D."/>
        </authorList>
    </citation>
    <scope>NUCLEOTIDE SEQUENCE</scope>
    <source>
        <strain evidence="1">CCAP 11/70</strain>
    </source>
</reference>
<gene>
    <name evidence="1" type="ORF">HYH03_009131</name>
</gene>
<evidence type="ECO:0000313" key="1">
    <source>
        <dbReference type="EMBL" id="KAG2492718.1"/>
    </source>
</evidence>
<dbReference type="Proteomes" id="UP000612055">
    <property type="component" value="Unassembled WGS sequence"/>
</dbReference>
<dbReference type="AlphaFoldDB" id="A0A836BYV6"/>
<keyword evidence="2" id="KW-1185">Reference proteome</keyword>
<proteinExistence type="predicted"/>
<comment type="caution">
    <text evidence="1">The sequence shown here is derived from an EMBL/GenBank/DDBJ whole genome shotgun (WGS) entry which is preliminary data.</text>
</comment>
<name>A0A836BYV6_9CHLO</name>